<dbReference type="SUPFAM" id="SSF57850">
    <property type="entry name" value="RING/U-box"/>
    <property type="match status" value="1"/>
</dbReference>
<name>B5LIN3_TETTH</name>
<evidence type="ECO:0000313" key="4">
    <source>
        <dbReference type="EMBL" id="ACH72074.1"/>
    </source>
</evidence>
<dbReference type="InterPro" id="IPR013083">
    <property type="entry name" value="Znf_RING/FYVE/PHD"/>
</dbReference>
<proteinExistence type="evidence at transcript level"/>
<organism evidence="4">
    <name type="scientific">Tetrahymena thermophila</name>
    <dbReference type="NCBI Taxonomy" id="5911"/>
    <lineage>
        <taxon>Eukaryota</taxon>
        <taxon>Sar</taxon>
        <taxon>Alveolata</taxon>
        <taxon>Ciliophora</taxon>
        <taxon>Intramacronucleata</taxon>
        <taxon>Oligohymenophorea</taxon>
        <taxon>Hymenostomatida</taxon>
        <taxon>Tetrahymenina</taxon>
        <taxon>Tetrahymenidae</taxon>
        <taxon>Tetrahymena</taxon>
    </lineage>
</organism>
<dbReference type="GO" id="GO:0008270">
    <property type="term" value="F:zinc ion binding"/>
    <property type="evidence" value="ECO:0007669"/>
    <property type="project" value="UniProtKB-KW"/>
</dbReference>
<dbReference type="AlphaFoldDB" id="B5LIN3"/>
<evidence type="ECO:0000256" key="2">
    <source>
        <dbReference type="SAM" id="Coils"/>
    </source>
</evidence>
<dbReference type="Pfam" id="PF13920">
    <property type="entry name" value="zf-C3HC4_3"/>
    <property type="match status" value="1"/>
</dbReference>
<dbReference type="Gene3D" id="3.30.40.10">
    <property type="entry name" value="Zinc/RING finger domain, C3HC4 (zinc finger)"/>
    <property type="match status" value="1"/>
</dbReference>
<dbReference type="SMR" id="B5LIN3"/>
<keyword evidence="1" id="KW-0479">Metal-binding</keyword>
<sequence length="426" mass="51025">MKKEFIEIKIKGKIQAVEHILYNYDRFYHEKKKLKVPLPFFYDQFASDKVLDNILIYMDNDHTNFFNSIISVGYLKNDLQYFQNTAFSNNVMNKFLVSSENRQFTEFFQIYNESNKEELSGFNINCAMIEYNYIQQKAAFEKKLKGNSQPTTSSYPNQLNKNIKEQCDSLREELSVICDKINIMNMRMQSDLQQRKQESNQYKQRKKRLQAQLKQEDELNKKLVRMIHELTAQKKVLEQQKQNLLKNFSEELQKEVQKKLKDYQDMLRAKHKDEILKLEQTYNFDLAKRKKITQDISELKNENQSMKQSVESSKKIINDILIKQRDKLTEIQEVKKKINDLDQQYQLLCSQSDQQNDILNCKLCQERPAQIIFRPCGHLIYCESCWIDYLTEERDPYVNQAKYMCLACREFRNVCRIEGFSELKEQ</sequence>
<keyword evidence="2" id="KW-0175">Coiled coil</keyword>
<keyword evidence="1" id="KW-0862">Zinc</keyword>
<dbReference type="EMBL" id="EU814896">
    <property type="protein sequence ID" value="ACH72074.1"/>
    <property type="molecule type" value="mRNA"/>
</dbReference>
<dbReference type="InterPro" id="IPR001841">
    <property type="entry name" value="Znf_RING"/>
</dbReference>
<feature type="domain" description="RING-type" evidence="3">
    <location>
        <begin position="361"/>
        <end position="409"/>
    </location>
</feature>
<evidence type="ECO:0000259" key="3">
    <source>
        <dbReference type="PROSITE" id="PS50089"/>
    </source>
</evidence>
<gene>
    <name evidence="4" type="primary">RNF1</name>
</gene>
<protein>
    <submittedName>
        <fullName evidence="4">Rnf1p</fullName>
    </submittedName>
</protein>
<dbReference type="PROSITE" id="PS50089">
    <property type="entry name" value="ZF_RING_2"/>
    <property type="match status" value="1"/>
</dbReference>
<evidence type="ECO:0000256" key="1">
    <source>
        <dbReference type="PROSITE-ProRule" id="PRU00175"/>
    </source>
</evidence>
<feature type="coiled-coil region" evidence="2">
    <location>
        <begin position="160"/>
        <end position="351"/>
    </location>
</feature>
<keyword evidence="1" id="KW-0863">Zinc-finger</keyword>
<accession>B5LIN3</accession>
<reference evidence="4" key="1">
    <citation type="submission" date="2008-06" db="EMBL/GenBank/DDBJ databases">
        <title>A polycomb-like complex is required for piRNA-directed heterochromatin formation in Tetrahymena.</title>
        <authorList>
            <person name="Taverna S.D."/>
            <person name="Molascon A.J."/>
            <person name="Ueberheide B."/>
            <person name="Chait B.T."/>
            <person name="Allis D.C."/>
            <person name="Mochizuki K."/>
            <person name="Liu Y."/>
        </authorList>
    </citation>
    <scope>NUCLEOTIDE SEQUENCE</scope>
</reference>